<feature type="compositionally biased region" description="Basic residues" evidence="1">
    <location>
        <begin position="1"/>
        <end position="10"/>
    </location>
</feature>
<dbReference type="InterPro" id="IPR052164">
    <property type="entry name" value="Anthracycline_SecMetBiosynth"/>
</dbReference>
<dbReference type="Pfam" id="PF00903">
    <property type="entry name" value="Glyoxalase"/>
    <property type="match status" value="1"/>
</dbReference>
<organism evidence="3 4">
    <name type="scientific">Marinitenerispora sediminis</name>
    <dbReference type="NCBI Taxonomy" id="1931232"/>
    <lineage>
        <taxon>Bacteria</taxon>
        <taxon>Bacillati</taxon>
        <taxon>Actinomycetota</taxon>
        <taxon>Actinomycetes</taxon>
        <taxon>Streptosporangiales</taxon>
        <taxon>Nocardiopsidaceae</taxon>
        <taxon>Marinitenerispora</taxon>
    </lineage>
</organism>
<feature type="domain" description="VOC" evidence="2">
    <location>
        <begin position="114"/>
        <end position="226"/>
    </location>
</feature>
<dbReference type="AlphaFoldDB" id="A0A368SXX0"/>
<dbReference type="PANTHER" id="PTHR33993:SF14">
    <property type="entry name" value="GB|AAF24581.1"/>
    <property type="match status" value="1"/>
</dbReference>
<name>A0A368SXX0_9ACTN</name>
<dbReference type="Proteomes" id="UP000253318">
    <property type="component" value="Unassembled WGS sequence"/>
</dbReference>
<keyword evidence="4" id="KW-1185">Reference proteome</keyword>
<dbReference type="PROSITE" id="PS51819">
    <property type="entry name" value="VOC"/>
    <property type="match status" value="1"/>
</dbReference>
<feature type="region of interest" description="Disordered" evidence="1">
    <location>
        <begin position="1"/>
        <end position="51"/>
    </location>
</feature>
<evidence type="ECO:0000313" key="3">
    <source>
        <dbReference type="EMBL" id="RCV48239.1"/>
    </source>
</evidence>
<dbReference type="SUPFAM" id="SSF54593">
    <property type="entry name" value="Glyoxalase/Bleomycin resistance protein/Dihydroxybiphenyl dioxygenase"/>
    <property type="match status" value="2"/>
</dbReference>
<dbReference type="Gene3D" id="3.10.180.10">
    <property type="entry name" value="2,3-Dihydroxybiphenyl 1,2-Dioxygenase, domain 1"/>
    <property type="match status" value="2"/>
</dbReference>
<dbReference type="PANTHER" id="PTHR33993">
    <property type="entry name" value="GLYOXALASE-RELATED"/>
    <property type="match status" value="1"/>
</dbReference>
<reference evidence="3 4" key="1">
    <citation type="submission" date="2018-04" db="EMBL/GenBank/DDBJ databases">
        <title>Novel actinobacteria from marine sediment.</title>
        <authorList>
            <person name="Ng Z.Y."/>
            <person name="Tan G.Y.A."/>
        </authorList>
    </citation>
    <scope>NUCLEOTIDE SEQUENCE [LARGE SCALE GENOMIC DNA]</scope>
    <source>
        <strain evidence="3 4">TPS81</strain>
    </source>
</reference>
<dbReference type="CDD" id="cd07247">
    <property type="entry name" value="SgaA_N_like"/>
    <property type="match status" value="1"/>
</dbReference>
<evidence type="ECO:0000313" key="4">
    <source>
        <dbReference type="Proteomes" id="UP000253318"/>
    </source>
</evidence>
<accession>A0A368SXX0</accession>
<dbReference type="InterPro" id="IPR029068">
    <property type="entry name" value="Glyas_Bleomycin-R_OHBP_Dase"/>
</dbReference>
<dbReference type="InterPro" id="IPR037523">
    <property type="entry name" value="VOC_core"/>
</dbReference>
<evidence type="ECO:0000256" key="1">
    <source>
        <dbReference type="SAM" id="MobiDB-lite"/>
    </source>
</evidence>
<comment type="caution">
    <text evidence="3">The sequence shown here is derived from an EMBL/GenBank/DDBJ whole genome shotgun (WGS) entry which is preliminary data.</text>
</comment>
<gene>
    <name evidence="3" type="ORF">DEF24_26485</name>
</gene>
<protein>
    <recommendedName>
        <fullName evidence="2">VOC domain-containing protein</fullName>
    </recommendedName>
</protein>
<evidence type="ECO:0000259" key="2">
    <source>
        <dbReference type="PROSITE" id="PS51819"/>
    </source>
</evidence>
<proteinExistence type="predicted"/>
<feature type="compositionally biased region" description="Low complexity" evidence="1">
    <location>
        <begin position="89"/>
        <end position="98"/>
    </location>
</feature>
<dbReference type="EMBL" id="QEIN01000413">
    <property type="protein sequence ID" value="RCV48239.1"/>
    <property type="molecule type" value="Genomic_DNA"/>
</dbReference>
<feature type="region of interest" description="Disordered" evidence="1">
    <location>
        <begin position="73"/>
        <end position="108"/>
    </location>
</feature>
<dbReference type="OrthoDB" id="9793039at2"/>
<sequence>MAVHLHHRFHTAIGGPPATRVPHLSGQYTQTRGRGPNTRARRGGRSLGVRARPGRPGTIYAVFAARRGPARRPGVRIRGRRGPVPPAGPVAGPRFRPATRGVPMTDTSRYPPGAPAWFDMTVPDLEAAERFYSELLGWEFDLGPYALAHAAGRRVAGLSESWHEEAGPPDRPFWTVYLATDDVTATLYDVAAAGGTVVAPRRDVPGYGTMAVVREPTGAVFALWEGDGLAGSEAFGLLGGPIWAEVTSRDTHATTDFLVRVFGYRPDRFADVDFVTLYVAGSPVCGVYGGSAERVSEGHGAWLPYFVVASADAAAARAPLFDGRVLRSAEDSPYGRWTMLADPFGAHFAAVEVAT</sequence>
<dbReference type="InterPro" id="IPR004360">
    <property type="entry name" value="Glyas_Fos-R_dOase_dom"/>
</dbReference>